<name>A0AA41V5E2_PAPNU</name>
<keyword evidence="4" id="KW-1185">Reference proteome</keyword>
<evidence type="ECO:0000259" key="2">
    <source>
        <dbReference type="PROSITE" id="PS51673"/>
    </source>
</evidence>
<reference evidence="3" key="1">
    <citation type="submission" date="2022-03" db="EMBL/GenBank/DDBJ databases">
        <title>A functionally conserved STORR gene fusion in Papaver species that diverged 16.8 million years ago.</title>
        <authorList>
            <person name="Catania T."/>
        </authorList>
    </citation>
    <scope>NUCLEOTIDE SEQUENCE</scope>
    <source>
        <strain evidence="3">S-191538</strain>
    </source>
</reference>
<feature type="compositionally biased region" description="Polar residues" evidence="1">
    <location>
        <begin position="33"/>
        <end position="42"/>
    </location>
</feature>
<feature type="compositionally biased region" description="Basic and acidic residues" evidence="1">
    <location>
        <begin position="161"/>
        <end position="182"/>
    </location>
</feature>
<feature type="region of interest" description="Disordered" evidence="1">
    <location>
        <begin position="91"/>
        <end position="122"/>
    </location>
</feature>
<feature type="non-terminal residue" evidence="3">
    <location>
        <position position="1"/>
    </location>
</feature>
<dbReference type="EMBL" id="JAJJMA010112021">
    <property type="protein sequence ID" value="MCL7031416.1"/>
    <property type="molecule type" value="Genomic_DNA"/>
</dbReference>
<dbReference type="AlphaFoldDB" id="A0AA41V5E2"/>
<dbReference type="InterPro" id="IPR024771">
    <property type="entry name" value="SUZ"/>
</dbReference>
<dbReference type="Pfam" id="PF12752">
    <property type="entry name" value="SUZ"/>
    <property type="match status" value="1"/>
</dbReference>
<protein>
    <recommendedName>
        <fullName evidence="2">SUZ domain-containing protein</fullName>
    </recommendedName>
</protein>
<evidence type="ECO:0000313" key="3">
    <source>
        <dbReference type="EMBL" id="MCL7031416.1"/>
    </source>
</evidence>
<gene>
    <name evidence="3" type="ORF">MKW94_026823</name>
</gene>
<feature type="region of interest" description="Disordered" evidence="1">
    <location>
        <begin position="16"/>
        <end position="56"/>
    </location>
</feature>
<sequence>PPILVSDILWQKDEYRSPTKSHQILRRKDSLPASKTNTVSSKSSLEEREAAYSEARRRYFPEDSEIKESVTPKPRNIPVVARRMIGHALGLRVSPNSSGGVTSATHKEPGQKYQELSGRENSVGHRTLNLRNSQETAAVSIQELSSQDRKIVDNSQVRHAATSERESERKIQKKPAGSDKSVECVPSPNGRMGQATSTDTLKQEHVGAAKRMFAHAMRLNGTKELNGLVMKTNAAIPADRD</sequence>
<feature type="compositionally biased region" description="Polar residues" evidence="1">
    <location>
        <begin position="94"/>
        <end position="104"/>
    </location>
</feature>
<dbReference type="PROSITE" id="PS51673">
    <property type="entry name" value="SUZ"/>
    <property type="match status" value="1"/>
</dbReference>
<accession>A0AA41V5E2</accession>
<proteinExistence type="predicted"/>
<evidence type="ECO:0000256" key="1">
    <source>
        <dbReference type="SAM" id="MobiDB-lite"/>
    </source>
</evidence>
<dbReference type="Proteomes" id="UP001177140">
    <property type="component" value="Unassembled WGS sequence"/>
</dbReference>
<feature type="domain" description="SUZ" evidence="2">
    <location>
        <begin position="1"/>
        <end position="64"/>
    </location>
</feature>
<comment type="caution">
    <text evidence="3">The sequence shown here is derived from an EMBL/GenBank/DDBJ whole genome shotgun (WGS) entry which is preliminary data.</text>
</comment>
<feature type="region of interest" description="Disordered" evidence="1">
    <location>
        <begin position="142"/>
        <end position="203"/>
    </location>
</feature>
<feature type="compositionally biased region" description="Basic and acidic residues" evidence="1">
    <location>
        <begin position="44"/>
        <end position="56"/>
    </location>
</feature>
<evidence type="ECO:0000313" key="4">
    <source>
        <dbReference type="Proteomes" id="UP001177140"/>
    </source>
</evidence>
<organism evidence="3 4">
    <name type="scientific">Papaver nudicaule</name>
    <name type="common">Iceland poppy</name>
    <dbReference type="NCBI Taxonomy" id="74823"/>
    <lineage>
        <taxon>Eukaryota</taxon>
        <taxon>Viridiplantae</taxon>
        <taxon>Streptophyta</taxon>
        <taxon>Embryophyta</taxon>
        <taxon>Tracheophyta</taxon>
        <taxon>Spermatophyta</taxon>
        <taxon>Magnoliopsida</taxon>
        <taxon>Ranunculales</taxon>
        <taxon>Papaveraceae</taxon>
        <taxon>Papaveroideae</taxon>
        <taxon>Papaver</taxon>
    </lineage>
</organism>